<organism evidence="4 5">
    <name type="scientific">Thalassomonas actiniarum</name>
    <dbReference type="NCBI Taxonomy" id="485447"/>
    <lineage>
        <taxon>Bacteria</taxon>
        <taxon>Pseudomonadati</taxon>
        <taxon>Pseudomonadota</taxon>
        <taxon>Gammaproteobacteria</taxon>
        <taxon>Alteromonadales</taxon>
        <taxon>Colwelliaceae</taxon>
        <taxon>Thalassomonas</taxon>
    </lineage>
</organism>
<dbReference type="InterPro" id="IPR023346">
    <property type="entry name" value="Lysozyme-like_dom_sf"/>
</dbReference>
<protein>
    <recommendedName>
        <fullName evidence="3">Lysozyme</fullName>
        <ecNumber evidence="3">3.2.1.17</ecNumber>
    </recommendedName>
</protein>
<gene>
    <name evidence="4" type="ORF">SG35_024515</name>
</gene>
<sequence length="136" mass="15574">MHQLIQQIKRHKGFKSYPEYCPAGKLSIGYGRDLDGVGIRLEEAEMLLANDLNALLVETRENINLEHCNPARLAALINLIYLLGLERFLTFHRVIAAIESRDFVLATNELLLRLKAKYLPQYTALLLLQLESGQWQ</sequence>
<dbReference type="GO" id="GO:0031640">
    <property type="term" value="P:killing of cells of another organism"/>
    <property type="evidence" value="ECO:0007669"/>
    <property type="project" value="UniProtKB-KW"/>
</dbReference>
<keyword evidence="5" id="KW-1185">Reference proteome</keyword>
<evidence type="ECO:0000313" key="4">
    <source>
        <dbReference type="EMBL" id="WDD98395.1"/>
    </source>
</evidence>
<dbReference type="AlphaFoldDB" id="A0AAF0C305"/>
<evidence type="ECO:0000256" key="1">
    <source>
        <dbReference type="ARBA" id="ARBA00022529"/>
    </source>
</evidence>
<dbReference type="EMBL" id="CP059735">
    <property type="protein sequence ID" value="WDD98395.1"/>
    <property type="molecule type" value="Genomic_DNA"/>
</dbReference>
<dbReference type="SUPFAM" id="SSF53955">
    <property type="entry name" value="Lysozyme-like"/>
    <property type="match status" value="1"/>
</dbReference>
<reference evidence="4 5" key="2">
    <citation type="journal article" date="2022" name="Mar. Drugs">
        <title>Bioassay-Guided Fractionation Leads to the Detection of Cholic Acid Generated by the Rare Thalassomonas sp.</title>
        <authorList>
            <person name="Pheiffer F."/>
            <person name="Schneider Y.K."/>
            <person name="Hansen E.H."/>
            <person name="Andersen J.H."/>
            <person name="Isaksson J."/>
            <person name="Busche T."/>
            <person name="R C."/>
            <person name="Kalinowski J."/>
            <person name="Zyl L.V."/>
            <person name="Trindade M."/>
        </authorList>
    </citation>
    <scope>NUCLEOTIDE SEQUENCE [LARGE SCALE GENOMIC DNA]</scope>
    <source>
        <strain evidence="4 5">A5K-106</strain>
    </source>
</reference>
<comment type="similarity">
    <text evidence="3">Belongs to the glycosyl hydrolase 24 family.</text>
</comment>
<accession>A0AAF0C305</accession>
<dbReference type="Pfam" id="PF00959">
    <property type="entry name" value="Phage_lysozyme"/>
    <property type="match status" value="1"/>
</dbReference>
<dbReference type="EC" id="3.2.1.17" evidence="3"/>
<dbReference type="GO" id="GO:0009253">
    <property type="term" value="P:peptidoglycan catabolic process"/>
    <property type="evidence" value="ECO:0007669"/>
    <property type="project" value="InterPro"/>
</dbReference>
<keyword evidence="2 3" id="KW-0081">Bacteriolytic enzyme</keyword>
<comment type="catalytic activity">
    <reaction evidence="3">
        <text>Hydrolysis of (1-&gt;4)-beta-linkages between N-acetylmuramic acid and N-acetyl-D-glucosamine residues in a peptidoglycan and between N-acetyl-D-glucosamine residues in chitodextrins.</text>
        <dbReference type="EC" id="3.2.1.17"/>
    </reaction>
</comment>
<dbReference type="Gene3D" id="1.10.530.40">
    <property type="match status" value="1"/>
</dbReference>
<dbReference type="GO" id="GO:0042742">
    <property type="term" value="P:defense response to bacterium"/>
    <property type="evidence" value="ECO:0007669"/>
    <property type="project" value="UniProtKB-KW"/>
</dbReference>
<dbReference type="Proteomes" id="UP000032568">
    <property type="component" value="Chromosome"/>
</dbReference>
<evidence type="ECO:0000256" key="2">
    <source>
        <dbReference type="ARBA" id="ARBA00022638"/>
    </source>
</evidence>
<name>A0AAF0C305_9GAMM</name>
<keyword evidence="3 4" id="KW-0378">Hydrolase</keyword>
<dbReference type="InterPro" id="IPR023347">
    <property type="entry name" value="Lysozyme_dom_sf"/>
</dbReference>
<dbReference type="RefSeq" id="WP_044836091.1">
    <property type="nucleotide sequence ID" value="NZ_CP059735.1"/>
</dbReference>
<keyword evidence="1 3" id="KW-0929">Antimicrobial</keyword>
<dbReference type="GO" id="GO:0003796">
    <property type="term" value="F:lysozyme activity"/>
    <property type="evidence" value="ECO:0007669"/>
    <property type="project" value="UniProtKB-EC"/>
</dbReference>
<evidence type="ECO:0000256" key="3">
    <source>
        <dbReference type="RuleBase" id="RU003788"/>
    </source>
</evidence>
<dbReference type="KEGG" id="tact:SG35_024515"/>
<keyword evidence="3" id="KW-0326">Glycosidase</keyword>
<evidence type="ECO:0000313" key="5">
    <source>
        <dbReference type="Proteomes" id="UP000032568"/>
    </source>
</evidence>
<reference evidence="4 5" key="1">
    <citation type="journal article" date="2015" name="Genome Announc.">
        <title>Draft Genome Sequences of Marine Isolates of Thalassomonas viridans and Thalassomonas actiniarum.</title>
        <authorList>
            <person name="Olonade I."/>
            <person name="van Zyl L.J."/>
            <person name="Trindade M."/>
        </authorList>
    </citation>
    <scope>NUCLEOTIDE SEQUENCE [LARGE SCALE GENOMIC DNA]</scope>
    <source>
        <strain evidence="4 5">A5K-106</strain>
    </source>
</reference>
<dbReference type="InterPro" id="IPR002196">
    <property type="entry name" value="Glyco_hydro_24"/>
</dbReference>
<proteinExistence type="inferred from homology"/>
<dbReference type="GO" id="GO:0016998">
    <property type="term" value="P:cell wall macromolecule catabolic process"/>
    <property type="evidence" value="ECO:0007669"/>
    <property type="project" value="InterPro"/>
</dbReference>